<keyword evidence="6" id="KW-1185">Reference proteome</keyword>
<evidence type="ECO:0000256" key="2">
    <source>
        <dbReference type="ARBA" id="ARBA00023235"/>
    </source>
</evidence>
<evidence type="ECO:0000313" key="5">
    <source>
        <dbReference type="EMBL" id="MDQ0288782.1"/>
    </source>
</evidence>
<keyword evidence="1 3" id="KW-0697">Rotamase</keyword>
<evidence type="ECO:0000256" key="3">
    <source>
        <dbReference type="RuleBase" id="RU363019"/>
    </source>
</evidence>
<dbReference type="RefSeq" id="WP_307260114.1">
    <property type="nucleotide sequence ID" value="NZ_JAUSVL010000001.1"/>
</dbReference>
<dbReference type="PANTHER" id="PTHR45625:SF4">
    <property type="entry name" value="PEPTIDYLPROLYL ISOMERASE DOMAIN AND WD REPEAT-CONTAINING PROTEIN 1"/>
    <property type="match status" value="1"/>
</dbReference>
<keyword evidence="2 3" id="KW-0413">Isomerase</keyword>
<accession>A0AAE3VE42</accession>
<dbReference type="Proteomes" id="UP001238163">
    <property type="component" value="Unassembled WGS sequence"/>
</dbReference>
<dbReference type="PANTHER" id="PTHR45625">
    <property type="entry name" value="PEPTIDYL-PROLYL CIS-TRANS ISOMERASE-RELATED"/>
    <property type="match status" value="1"/>
</dbReference>
<feature type="domain" description="PPIase cyclophilin-type" evidence="4">
    <location>
        <begin position="82"/>
        <end position="221"/>
    </location>
</feature>
<dbReference type="CDD" id="cd00317">
    <property type="entry name" value="cyclophilin"/>
    <property type="match status" value="1"/>
</dbReference>
<evidence type="ECO:0000256" key="1">
    <source>
        <dbReference type="ARBA" id="ARBA00023110"/>
    </source>
</evidence>
<dbReference type="SUPFAM" id="SSF50891">
    <property type="entry name" value="Cyclophilin-like"/>
    <property type="match status" value="1"/>
</dbReference>
<comment type="caution">
    <text evidence="5">The sequence shown here is derived from an EMBL/GenBank/DDBJ whole genome shotgun (WGS) entry which is preliminary data.</text>
</comment>
<dbReference type="Pfam" id="PF00160">
    <property type="entry name" value="Pro_isomerase"/>
    <property type="match status" value="1"/>
</dbReference>
<dbReference type="EC" id="5.2.1.8" evidence="3"/>
<comment type="similarity">
    <text evidence="3">Belongs to the cyclophilin-type PPIase family.</text>
</comment>
<dbReference type="EMBL" id="JAUSVL010000001">
    <property type="protein sequence ID" value="MDQ0288782.1"/>
    <property type="molecule type" value="Genomic_DNA"/>
</dbReference>
<dbReference type="GO" id="GO:0003755">
    <property type="term" value="F:peptidyl-prolyl cis-trans isomerase activity"/>
    <property type="evidence" value="ECO:0007669"/>
    <property type="project" value="UniProtKB-UniRule"/>
</dbReference>
<dbReference type="AlphaFoldDB" id="A0AAE3VE42"/>
<comment type="catalytic activity">
    <reaction evidence="3">
        <text>[protein]-peptidylproline (omega=180) = [protein]-peptidylproline (omega=0)</text>
        <dbReference type="Rhea" id="RHEA:16237"/>
        <dbReference type="Rhea" id="RHEA-COMP:10747"/>
        <dbReference type="Rhea" id="RHEA-COMP:10748"/>
        <dbReference type="ChEBI" id="CHEBI:83833"/>
        <dbReference type="ChEBI" id="CHEBI:83834"/>
        <dbReference type="EC" id="5.2.1.8"/>
    </reaction>
</comment>
<dbReference type="PRINTS" id="PR00153">
    <property type="entry name" value="CSAPPISMRASE"/>
</dbReference>
<dbReference type="PROSITE" id="PS50072">
    <property type="entry name" value="CSA_PPIASE_2"/>
    <property type="match status" value="1"/>
</dbReference>
<dbReference type="InterPro" id="IPR002130">
    <property type="entry name" value="Cyclophilin-type_PPIase_dom"/>
</dbReference>
<sequence length="241" mass="26278">MKAVIRMVVVALLLVVGLAHADRIKLLNGKEYEGKVVVKDDHVTVVNDSGVFQFKKQEISEMNGEKLAATGNPVIRIATAKGDMLVELYEDDVPNTVANMITLAESGFYKGMSFHRVISGFMAQGGCPHSKRDAQGRPGTGGPGYSFADEFSPKLRHTGRGILSMANSGPNSNGSQFFICFTATPHLDNRHAVFGKVIEGLEVLDRLEKIGSDSGTPKEDVRFNIEVVSKRGHEYSVKKLR</sequence>
<name>A0AAE3VE42_9BACT</name>
<proteinExistence type="inferred from homology"/>
<evidence type="ECO:0000313" key="6">
    <source>
        <dbReference type="Proteomes" id="UP001238163"/>
    </source>
</evidence>
<evidence type="ECO:0000259" key="4">
    <source>
        <dbReference type="PROSITE" id="PS50072"/>
    </source>
</evidence>
<keyword evidence="3" id="KW-0732">Signal</keyword>
<dbReference type="InterPro" id="IPR029000">
    <property type="entry name" value="Cyclophilin-like_dom_sf"/>
</dbReference>
<reference evidence="5" key="1">
    <citation type="submission" date="2023-07" db="EMBL/GenBank/DDBJ databases">
        <title>Genomic Encyclopedia of Type Strains, Phase IV (KMG-IV): sequencing the most valuable type-strain genomes for metagenomic binning, comparative biology and taxonomic classification.</title>
        <authorList>
            <person name="Goeker M."/>
        </authorList>
    </citation>
    <scope>NUCLEOTIDE SEQUENCE</scope>
    <source>
        <strain evidence="5">DSM 24202</strain>
    </source>
</reference>
<dbReference type="InterPro" id="IPR044666">
    <property type="entry name" value="Cyclophilin_A-like"/>
</dbReference>
<feature type="signal peptide" evidence="3">
    <location>
        <begin position="1"/>
        <end position="21"/>
    </location>
</feature>
<dbReference type="Gene3D" id="2.40.100.10">
    <property type="entry name" value="Cyclophilin-like"/>
    <property type="match status" value="1"/>
</dbReference>
<protein>
    <recommendedName>
        <fullName evidence="3">Peptidyl-prolyl cis-trans isomerase</fullName>
        <shortName evidence="3">PPIase</shortName>
        <ecNumber evidence="3">5.2.1.8</ecNumber>
    </recommendedName>
</protein>
<organism evidence="5 6">
    <name type="scientific">Oligosphaera ethanolica</name>
    <dbReference type="NCBI Taxonomy" id="760260"/>
    <lineage>
        <taxon>Bacteria</taxon>
        <taxon>Pseudomonadati</taxon>
        <taxon>Lentisphaerota</taxon>
        <taxon>Oligosphaeria</taxon>
        <taxon>Oligosphaerales</taxon>
        <taxon>Oligosphaeraceae</taxon>
        <taxon>Oligosphaera</taxon>
    </lineage>
</organism>
<comment type="function">
    <text evidence="3">PPIases accelerate the folding of proteins. It catalyzes the cis-trans isomerization of proline imidic peptide bonds in oligopeptides.</text>
</comment>
<feature type="chain" id="PRO_5041768543" description="Peptidyl-prolyl cis-trans isomerase" evidence="3">
    <location>
        <begin position="22"/>
        <end position="241"/>
    </location>
</feature>
<gene>
    <name evidence="5" type="ORF">J3R75_000889</name>
</gene>